<dbReference type="OrthoDB" id="9781903at2"/>
<accession>A0A1Q9JGX0</accession>
<keyword evidence="9 12" id="KW-0368">Histidine biosynthesis</keyword>
<dbReference type="STRING" id="1261640.BHK98_04830"/>
<evidence type="ECO:0000256" key="8">
    <source>
        <dbReference type="ARBA" id="ARBA00022605"/>
    </source>
</evidence>
<comment type="caution">
    <text evidence="15">The sequence shown here is derived from an EMBL/GenBank/DDBJ whole genome shotgun (WGS) entry which is preliminary data.</text>
</comment>
<dbReference type="InterPro" id="IPR006063">
    <property type="entry name" value="HisA_bact_arch"/>
</dbReference>
<gene>
    <name evidence="12" type="primary">hisA</name>
    <name evidence="15" type="ORF">BHK98_04830</name>
</gene>
<feature type="active site" description="Proton acceptor" evidence="12">
    <location>
        <position position="8"/>
    </location>
</feature>
<keyword evidence="7 12" id="KW-0963">Cytoplasm</keyword>
<evidence type="ECO:0000256" key="5">
    <source>
        <dbReference type="ARBA" id="ARBA00012550"/>
    </source>
</evidence>
<dbReference type="NCBIfam" id="TIGR00007">
    <property type="entry name" value="1-(5-phosphoribosyl)-5-[(5-phosphoribosylamino)methylideneamino]imidazole-4-carboxamide isomerase"/>
    <property type="match status" value="1"/>
</dbReference>
<evidence type="ECO:0000313" key="15">
    <source>
        <dbReference type="EMBL" id="OLR55445.1"/>
    </source>
</evidence>
<dbReference type="InterPro" id="IPR013785">
    <property type="entry name" value="Aldolase_TIM"/>
</dbReference>
<evidence type="ECO:0000256" key="1">
    <source>
        <dbReference type="ARBA" id="ARBA00000901"/>
    </source>
</evidence>
<evidence type="ECO:0000313" key="16">
    <source>
        <dbReference type="Proteomes" id="UP000187404"/>
    </source>
</evidence>
<comment type="catalytic activity">
    <reaction evidence="1 12 14">
        <text>1-(5-phospho-beta-D-ribosyl)-5-[(5-phospho-beta-D-ribosylamino)methylideneamino]imidazole-4-carboxamide = 5-[(5-phospho-1-deoxy-D-ribulos-1-ylimino)methylamino]-1-(5-phospho-beta-D-ribosyl)imidazole-4-carboxamide</text>
        <dbReference type="Rhea" id="RHEA:15469"/>
        <dbReference type="ChEBI" id="CHEBI:58435"/>
        <dbReference type="ChEBI" id="CHEBI:58525"/>
        <dbReference type="EC" id="5.3.1.16"/>
    </reaction>
</comment>
<dbReference type="UniPathway" id="UPA00031">
    <property type="reaction ID" value="UER00009"/>
</dbReference>
<dbReference type="CDD" id="cd04732">
    <property type="entry name" value="HisA"/>
    <property type="match status" value="1"/>
</dbReference>
<evidence type="ECO:0000256" key="11">
    <source>
        <dbReference type="ARBA" id="ARBA00030547"/>
    </source>
</evidence>
<protein>
    <recommendedName>
        <fullName evidence="6 12">1-(5-phosphoribosyl)-5-[(5-phosphoribosylamino)methylideneamino] imidazole-4-carboxamide isomerase</fullName>
        <ecNumber evidence="5 12">5.3.1.16</ecNumber>
    </recommendedName>
    <alternativeName>
        <fullName evidence="11 12">Phosphoribosylformimino-5-aminoimidazole carboxamide ribotide isomerase</fullName>
    </alternativeName>
</protein>
<evidence type="ECO:0000256" key="9">
    <source>
        <dbReference type="ARBA" id="ARBA00023102"/>
    </source>
</evidence>
<dbReference type="EMBL" id="MJIE01000001">
    <property type="protein sequence ID" value="OLR55445.1"/>
    <property type="molecule type" value="Genomic_DNA"/>
</dbReference>
<keyword evidence="10 12" id="KW-0413">Isomerase</keyword>
<feature type="active site" description="Proton donor" evidence="12">
    <location>
        <position position="129"/>
    </location>
</feature>
<comment type="subcellular location">
    <subcellularLocation>
        <location evidence="2 12 14">Cytoplasm</location>
    </subcellularLocation>
</comment>
<dbReference type="HAMAP" id="MF_01014">
    <property type="entry name" value="HisA"/>
    <property type="match status" value="1"/>
</dbReference>
<evidence type="ECO:0000256" key="13">
    <source>
        <dbReference type="RuleBase" id="RU003657"/>
    </source>
</evidence>
<evidence type="ECO:0000256" key="7">
    <source>
        <dbReference type="ARBA" id="ARBA00022490"/>
    </source>
</evidence>
<dbReference type="EC" id="5.3.1.16" evidence="5 12"/>
<reference evidence="15 16" key="1">
    <citation type="journal article" date="2016" name="Appl. Environ. Microbiol.">
        <title>Function and Phylogeny of Bacterial Butyryl Coenzyme A:Acetate Transferases and Their Diversity in the Proximal Colon of Swine.</title>
        <authorList>
            <person name="Trachsel J."/>
            <person name="Bayles D.O."/>
            <person name="Looft T."/>
            <person name="Levine U.Y."/>
            <person name="Allen H.K."/>
        </authorList>
    </citation>
    <scope>NUCLEOTIDE SEQUENCE [LARGE SCALE GENOMIC DNA]</scope>
    <source>
        <strain evidence="15 16">68-3-10</strain>
    </source>
</reference>
<evidence type="ECO:0000256" key="12">
    <source>
        <dbReference type="HAMAP-Rule" id="MF_01014"/>
    </source>
</evidence>
<dbReference type="PANTHER" id="PTHR43090">
    <property type="entry name" value="1-(5-PHOSPHORIBOSYL)-5-[(5-PHOSPHORIBOSYLAMINO)METHYLIDENEAMINO] IMIDAZOLE-4-CARBOXAMIDE ISOMERASE"/>
    <property type="match status" value="1"/>
</dbReference>
<dbReference type="SUPFAM" id="SSF51366">
    <property type="entry name" value="Ribulose-phoshate binding barrel"/>
    <property type="match status" value="1"/>
</dbReference>
<comment type="pathway">
    <text evidence="3 12 14">Amino-acid biosynthesis; L-histidine biosynthesis; L-histidine from 5-phospho-alpha-D-ribose 1-diphosphate: step 4/9.</text>
</comment>
<dbReference type="Pfam" id="PF00977">
    <property type="entry name" value="His_biosynth"/>
    <property type="match status" value="1"/>
</dbReference>
<evidence type="ECO:0000256" key="2">
    <source>
        <dbReference type="ARBA" id="ARBA00004496"/>
    </source>
</evidence>
<keyword evidence="16" id="KW-1185">Reference proteome</keyword>
<dbReference type="Gene3D" id="3.20.20.70">
    <property type="entry name" value="Aldolase class I"/>
    <property type="match status" value="1"/>
</dbReference>
<dbReference type="FunFam" id="3.20.20.70:FF:000009">
    <property type="entry name" value="1-(5-phosphoribosyl)-5-[(5-phosphoribosylamino)methylideneamino] imidazole-4-carboxamide isomerase"/>
    <property type="match status" value="1"/>
</dbReference>
<dbReference type="GO" id="GO:0000162">
    <property type="term" value="P:L-tryptophan biosynthetic process"/>
    <property type="evidence" value="ECO:0007669"/>
    <property type="project" value="TreeGrafter"/>
</dbReference>
<evidence type="ECO:0000256" key="14">
    <source>
        <dbReference type="RuleBase" id="RU003658"/>
    </source>
</evidence>
<evidence type="ECO:0000256" key="6">
    <source>
        <dbReference type="ARBA" id="ARBA00018464"/>
    </source>
</evidence>
<dbReference type="AlphaFoldDB" id="A0A1Q9JGX0"/>
<evidence type="ECO:0000256" key="10">
    <source>
        <dbReference type="ARBA" id="ARBA00023235"/>
    </source>
</evidence>
<dbReference type="InterPro" id="IPR023016">
    <property type="entry name" value="HisA/PriA"/>
</dbReference>
<sequence length="240" mass="25850">MKIFPAIDLKDGHVVRLLKGDYSKMTVYGEDPLEVARGFQDAGAEFLHVVDLDGAKDGNTPNFAAVSEIIEGTDLKVEIGGGIRNEQIVVEYASIGALRVIIGTMAIRDPEFTARMIRRHGKNVAVGVDIAGDRVAINGWTQVTETTVDQMFETLIDDGVHTVICTDISRDGAMEGTNMDLYRHLVKEYGGYADIIASGGISSEDELEQLAEIGVDGVIIGKALYTGAIDLAGAVERYSE</sequence>
<dbReference type="GO" id="GO:0003949">
    <property type="term" value="F:1-(5-phosphoribosyl)-5-[(5-phosphoribosylamino)methylideneamino]imidazole-4-carboxamide isomerase activity"/>
    <property type="evidence" value="ECO:0007669"/>
    <property type="project" value="UniProtKB-UniRule"/>
</dbReference>
<dbReference type="GO" id="GO:0005737">
    <property type="term" value="C:cytoplasm"/>
    <property type="evidence" value="ECO:0007669"/>
    <property type="project" value="UniProtKB-SubCell"/>
</dbReference>
<keyword evidence="8 12" id="KW-0028">Amino-acid biosynthesis</keyword>
<evidence type="ECO:0000256" key="4">
    <source>
        <dbReference type="ARBA" id="ARBA00009667"/>
    </source>
</evidence>
<name>A0A1Q9JGX0_9FIRM</name>
<dbReference type="InterPro" id="IPR006062">
    <property type="entry name" value="His_biosynth"/>
</dbReference>
<dbReference type="InterPro" id="IPR011060">
    <property type="entry name" value="RibuloseP-bd_barrel"/>
</dbReference>
<organism evidence="15 16">
    <name type="scientific">Hornefia porci</name>
    <dbReference type="NCBI Taxonomy" id="2652292"/>
    <lineage>
        <taxon>Bacteria</taxon>
        <taxon>Bacillati</taxon>
        <taxon>Bacillota</taxon>
        <taxon>Clostridia</taxon>
        <taxon>Peptostreptococcales</taxon>
        <taxon>Anaerovoracaceae</taxon>
        <taxon>Hornefia</taxon>
    </lineage>
</organism>
<dbReference type="InterPro" id="IPR044524">
    <property type="entry name" value="Isoase_HisA-like"/>
</dbReference>
<evidence type="ECO:0000256" key="3">
    <source>
        <dbReference type="ARBA" id="ARBA00005133"/>
    </source>
</evidence>
<proteinExistence type="inferred from homology"/>
<dbReference type="Proteomes" id="UP000187404">
    <property type="component" value="Unassembled WGS sequence"/>
</dbReference>
<dbReference type="GO" id="GO:0000105">
    <property type="term" value="P:L-histidine biosynthetic process"/>
    <property type="evidence" value="ECO:0007669"/>
    <property type="project" value="UniProtKB-UniRule"/>
</dbReference>
<comment type="similarity">
    <text evidence="4 12 13">Belongs to the HisA/HisF family.</text>
</comment>
<dbReference type="PANTHER" id="PTHR43090:SF2">
    <property type="entry name" value="1-(5-PHOSPHORIBOSYL)-5-[(5-PHOSPHORIBOSYLAMINO)METHYLIDENEAMINO] IMIDAZOLE-4-CARBOXAMIDE ISOMERASE"/>
    <property type="match status" value="1"/>
</dbReference>